<organism evidence="1 2">
    <name type="scientific">Enterocloster alcoholdehydrogenati</name>
    <dbReference type="NCBI Taxonomy" id="2547410"/>
    <lineage>
        <taxon>Bacteria</taxon>
        <taxon>Bacillati</taxon>
        <taxon>Bacillota</taxon>
        <taxon>Clostridia</taxon>
        <taxon>Lachnospirales</taxon>
        <taxon>Lachnospiraceae</taxon>
        <taxon>Enterocloster</taxon>
    </lineage>
</organism>
<protein>
    <recommendedName>
        <fullName evidence="3">Transcriptional repressor</fullName>
    </recommendedName>
</protein>
<accession>A0ABQ0AU80</accession>
<comment type="caution">
    <text evidence="1">The sequence shown here is derived from an EMBL/GenBank/DDBJ whole genome shotgun (WGS) entry which is preliminary data.</text>
</comment>
<keyword evidence="2" id="KW-1185">Reference proteome</keyword>
<evidence type="ECO:0000313" key="1">
    <source>
        <dbReference type="EMBL" id="GAA6267568.1"/>
    </source>
</evidence>
<dbReference type="RefSeq" id="WP_176254107.1">
    <property type="nucleotide sequence ID" value="NZ_BAABXL010000001.1"/>
</dbReference>
<sequence>MTDQKEQIIGEFQKNGKRITGQRKILLDVILEGKWSSCKEIYYMAAKRDPSIGLATVYRMVAALEELGFLSRGYHYSGLSEGNKQNF</sequence>
<dbReference type="InterPro" id="IPR036388">
    <property type="entry name" value="WH-like_DNA-bd_sf"/>
</dbReference>
<dbReference type="InterPro" id="IPR036390">
    <property type="entry name" value="WH_DNA-bd_sf"/>
</dbReference>
<dbReference type="Proteomes" id="UP001600894">
    <property type="component" value="Unassembled WGS sequence"/>
</dbReference>
<dbReference type="InterPro" id="IPR002481">
    <property type="entry name" value="FUR"/>
</dbReference>
<gene>
    <name evidence="1" type="ORF">F130042H8_06280</name>
</gene>
<evidence type="ECO:0008006" key="3">
    <source>
        <dbReference type="Google" id="ProtNLM"/>
    </source>
</evidence>
<name>A0ABQ0AU80_9FIRM</name>
<dbReference type="Pfam" id="PF01475">
    <property type="entry name" value="FUR"/>
    <property type="match status" value="1"/>
</dbReference>
<dbReference type="Gene3D" id="1.10.10.10">
    <property type="entry name" value="Winged helix-like DNA-binding domain superfamily/Winged helix DNA-binding domain"/>
    <property type="match status" value="1"/>
</dbReference>
<proteinExistence type="predicted"/>
<dbReference type="EMBL" id="BAABXL010000001">
    <property type="protein sequence ID" value="GAA6267568.1"/>
    <property type="molecule type" value="Genomic_DNA"/>
</dbReference>
<reference evidence="1 2" key="1">
    <citation type="submission" date="2024-04" db="EMBL/GenBank/DDBJ databases">
        <title>Defined microbial consortia suppress multidrug-resistant proinflammatory Enterobacteriaceae via ecological control.</title>
        <authorList>
            <person name="Furuichi M."/>
            <person name="Kawaguchi T."/>
            <person name="Pust M."/>
            <person name="Yasuma K."/>
            <person name="Plichta D."/>
            <person name="Hasegawa N."/>
            <person name="Ohya T."/>
            <person name="Bhattarai S."/>
            <person name="Sasajima S."/>
            <person name="Aoto Y."/>
            <person name="Tuganbaev T."/>
            <person name="Yaginuma M."/>
            <person name="Ueda M."/>
            <person name="Okahashi N."/>
            <person name="Amafuji K."/>
            <person name="Kiridooshi Y."/>
            <person name="Sugita K."/>
            <person name="Strazar M."/>
            <person name="Skelly A."/>
            <person name="Suda W."/>
            <person name="Hattori M."/>
            <person name="Nakamoto N."/>
            <person name="Caballero S."/>
            <person name="Norman J."/>
            <person name="Olle B."/>
            <person name="Tanoue T."/>
            <person name="Arita M."/>
            <person name="Bucci V."/>
            <person name="Atarashi K."/>
            <person name="Xavier R."/>
            <person name="Honda K."/>
        </authorList>
    </citation>
    <scope>NUCLEOTIDE SEQUENCE [LARGE SCALE GENOMIC DNA]</scope>
    <source>
        <strain evidence="2">f13</strain>
    </source>
</reference>
<evidence type="ECO:0000313" key="2">
    <source>
        <dbReference type="Proteomes" id="UP001600894"/>
    </source>
</evidence>
<dbReference type="SUPFAM" id="SSF46785">
    <property type="entry name" value="Winged helix' DNA-binding domain"/>
    <property type="match status" value="1"/>
</dbReference>